<name>A0A165LQE9_EXIGL</name>
<feature type="transmembrane region" description="Helical" evidence="1">
    <location>
        <begin position="12"/>
        <end position="34"/>
    </location>
</feature>
<evidence type="ECO:0000313" key="3">
    <source>
        <dbReference type="Proteomes" id="UP000077266"/>
    </source>
</evidence>
<feature type="transmembrane region" description="Helical" evidence="1">
    <location>
        <begin position="97"/>
        <end position="119"/>
    </location>
</feature>
<gene>
    <name evidence="2" type="ORF">EXIGLDRAFT_321154</name>
</gene>
<feature type="transmembrane region" description="Helical" evidence="1">
    <location>
        <begin position="54"/>
        <end position="76"/>
    </location>
</feature>
<keyword evidence="1" id="KW-1133">Transmembrane helix</keyword>
<proteinExistence type="predicted"/>
<protein>
    <submittedName>
        <fullName evidence="2">Uncharacterized protein</fullName>
    </submittedName>
</protein>
<evidence type="ECO:0000313" key="2">
    <source>
        <dbReference type="EMBL" id="KZV98178.1"/>
    </source>
</evidence>
<keyword evidence="1" id="KW-0812">Transmembrane</keyword>
<dbReference type="InParanoid" id="A0A165LQE9"/>
<dbReference type="AlphaFoldDB" id="A0A165LQE9"/>
<reference evidence="2 3" key="1">
    <citation type="journal article" date="2016" name="Mol. Biol. Evol.">
        <title>Comparative Genomics of Early-Diverging Mushroom-Forming Fungi Provides Insights into the Origins of Lignocellulose Decay Capabilities.</title>
        <authorList>
            <person name="Nagy L.G."/>
            <person name="Riley R."/>
            <person name="Tritt A."/>
            <person name="Adam C."/>
            <person name="Daum C."/>
            <person name="Floudas D."/>
            <person name="Sun H."/>
            <person name="Yadav J.S."/>
            <person name="Pangilinan J."/>
            <person name="Larsson K.H."/>
            <person name="Matsuura K."/>
            <person name="Barry K."/>
            <person name="Labutti K."/>
            <person name="Kuo R."/>
            <person name="Ohm R.A."/>
            <person name="Bhattacharya S.S."/>
            <person name="Shirouzu T."/>
            <person name="Yoshinaga Y."/>
            <person name="Martin F.M."/>
            <person name="Grigoriev I.V."/>
            <person name="Hibbett D.S."/>
        </authorList>
    </citation>
    <scope>NUCLEOTIDE SEQUENCE [LARGE SCALE GENOMIC DNA]</scope>
    <source>
        <strain evidence="2 3">HHB12029</strain>
    </source>
</reference>
<sequence>MTPTTIKLVARAWLFATFVAQLYAIYVTSTYDFTTSWAVNYFLLGEPSTSESCAMLIYIRPFAALPVTGLVLLVNVTRARFAYAFDSPELYQFSVRFWPIMSVFLCVWWTVCAFVMLAASIKSCPDDTTGSVRPSPVKSHRA</sequence>
<accession>A0A165LQE9</accession>
<organism evidence="2 3">
    <name type="scientific">Exidia glandulosa HHB12029</name>
    <dbReference type="NCBI Taxonomy" id="1314781"/>
    <lineage>
        <taxon>Eukaryota</taxon>
        <taxon>Fungi</taxon>
        <taxon>Dikarya</taxon>
        <taxon>Basidiomycota</taxon>
        <taxon>Agaricomycotina</taxon>
        <taxon>Agaricomycetes</taxon>
        <taxon>Auriculariales</taxon>
        <taxon>Exidiaceae</taxon>
        <taxon>Exidia</taxon>
    </lineage>
</organism>
<keyword evidence="1" id="KW-0472">Membrane</keyword>
<evidence type="ECO:0000256" key="1">
    <source>
        <dbReference type="SAM" id="Phobius"/>
    </source>
</evidence>
<keyword evidence="3" id="KW-1185">Reference proteome</keyword>
<dbReference type="Proteomes" id="UP000077266">
    <property type="component" value="Unassembled WGS sequence"/>
</dbReference>
<dbReference type="EMBL" id="KV425921">
    <property type="protein sequence ID" value="KZV98178.1"/>
    <property type="molecule type" value="Genomic_DNA"/>
</dbReference>